<gene>
    <name evidence="1" type="ORF">QYM36_004290</name>
</gene>
<dbReference type="EMBL" id="JAVRJZ010000007">
    <property type="protein sequence ID" value="KAK2720352.1"/>
    <property type="molecule type" value="Genomic_DNA"/>
</dbReference>
<name>A0AA88IEH9_ARTSF</name>
<protein>
    <submittedName>
        <fullName evidence="1">Uncharacterized protein</fullName>
    </submittedName>
</protein>
<sequence length="96" mass="11102">MFRMASGLLNMTMPYHSSAAYWTSLRWNSLLSQRLFPYDRGNELVTYPCNQGLSVKQSIFLEDQLFVTIGILHHANQLCQAERLYALKDVCNIDLE</sequence>
<dbReference type="Proteomes" id="UP001187531">
    <property type="component" value="Unassembled WGS sequence"/>
</dbReference>
<dbReference type="AlphaFoldDB" id="A0AA88IEH9"/>
<proteinExistence type="predicted"/>
<comment type="caution">
    <text evidence="1">The sequence shown here is derived from an EMBL/GenBank/DDBJ whole genome shotgun (WGS) entry which is preliminary data.</text>
</comment>
<evidence type="ECO:0000313" key="2">
    <source>
        <dbReference type="Proteomes" id="UP001187531"/>
    </source>
</evidence>
<evidence type="ECO:0000313" key="1">
    <source>
        <dbReference type="EMBL" id="KAK2720352.1"/>
    </source>
</evidence>
<reference evidence="1" key="1">
    <citation type="submission" date="2023-07" db="EMBL/GenBank/DDBJ databases">
        <title>Chromosome-level genome assembly of Artemia franciscana.</title>
        <authorList>
            <person name="Jo E."/>
        </authorList>
    </citation>
    <scope>NUCLEOTIDE SEQUENCE</scope>
    <source>
        <tissue evidence="1">Whole body</tissue>
    </source>
</reference>
<accession>A0AA88IEH9</accession>
<keyword evidence="2" id="KW-1185">Reference proteome</keyword>
<organism evidence="1 2">
    <name type="scientific">Artemia franciscana</name>
    <name type="common">Brine shrimp</name>
    <name type="synonym">Artemia sanfranciscana</name>
    <dbReference type="NCBI Taxonomy" id="6661"/>
    <lineage>
        <taxon>Eukaryota</taxon>
        <taxon>Metazoa</taxon>
        <taxon>Ecdysozoa</taxon>
        <taxon>Arthropoda</taxon>
        <taxon>Crustacea</taxon>
        <taxon>Branchiopoda</taxon>
        <taxon>Anostraca</taxon>
        <taxon>Artemiidae</taxon>
        <taxon>Artemia</taxon>
    </lineage>
</organism>